<reference evidence="1 2" key="1">
    <citation type="submission" date="2016-08" db="EMBL/GenBank/DDBJ databases">
        <title>Characterization and recognition of Brachyspira hampsonii sp. nov., a novel intestinal spirochete that is pathogenic to pigs.</title>
        <authorList>
            <person name="Mirajkar N."/>
            <person name="La T."/>
            <person name="Phillips N."/>
            <person name="Hampson D."/>
            <person name="Gebhart C."/>
        </authorList>
    </citation>
    <scope>NUCLEOTIDE SEQUENCE [LARGE SCALE GENOMIC DNA]</scope>
    <source>
        <strain evidence="1 2">P280/1</strain>
    </source>
</reference>
<dbReference type="Proteomes" id="UP000095247">
    <property type="component" value="Unassembled WGS sequence"/>
</dbReference>
<dbReference type="AlphaFoldDB" id="A0A1E5NGK1"/>
<evidence type="ECO:0000313" key="1">
    <source>
        <dbReference type="EMBL" id="OEJ15299.1"/>
    </source>
</evidence>
<organism evidence="1 2">
    <name type="scientific">Brachyspira hampsonii</name>
    <dbReference type="NCBI Taxonomy" id="1287055"/>
    <lineage>
        <taxon>Bacteria</taxon>
        <taxon>Pseudomonadati</taxon>
        <taxon>Spirochaetota</taxon>
        <taxon>Spirochaetia</taxon>
        <taxon>Brachyspirales</taxon>
        <taxon>Brachyspiraceae</taxon>
        <taxon>Brachyspira</taxon>
    </lineage>
</organism>
<dbReference type="EMBL" id="MDCO01000006">
    <property type="protein sequence ID" value="OEJ15299.1"/>
    <property type="molecule type" value="Genomic_DNA"/>
</dbReference>
<comment type="caution">
    <text evidence="1">The sequence shown here is derived from an EMBL/GenBank/DDBJ whole genome shotgun (WGS) entry which is preliminary data.</text>
</comment>
<dbReference type="RefSeq" id="WP_069725853.1">
    <property type="nucleotide sequence ID" value="NZ_MDCO01000006.1"/>
</dbReference>
<sequence>MAFMNKAEALLTSGGNRFLIEEALNRAMALDQSLANELKTKSGNFYKDLSSKLKYSFYKTIDQNEEYDEDNDNEGENYVLEMNNNRIIGDIDFIAFTLEDKGYNYDVILSILEKLKKAKSKKLKLEIK</sequence>
<protein>
    <submittedName>
        <fullName evidence="1">Uncharacterized protein</fullName>
    </submittedName>
</protein>
<proteinExistence type="predicted"/>
<gene>
    <name evidence="1" type="ORF">BFL38_13430</name>
</gene>
<accession>A0A1E5NGK1</accession>
<evidence type="ECO:0000313" key="2">
    <source>
        <dbReference type="Proteomes" id="UP000095247"/>
    </source>
</evidence>
<name>A0A1E5NGK1_9SPIR</name>